<organism evidence="1 2">
    <name type="scientific">Grifola frondosa</name>
    <name type="common">Maitake</name>
    <name type="synonym">Polyporus frondosus</name>
    <dbReference type="NCBI Taxonomy" id="5627"/>
    <lineage>
        <taxon>Eukaryota</taxon>
        <taxon>Fungi</taxon>
        <taxon>Dikarya</taxon>
        <taxon>Basidiomycota</taxon>
        <taxon>Agaricomycotina</taxon>
        <taxon>Agaricomycetes</taxon>
        <taxon>Polyporales</taxon>
        <taxon>Grifolaceae</taxon>
        <taxon>Grifola</taxon>
    </lineage>
</organism>
<dbReference type="AlphaFoldDB" id="A0A1C7LM79"/>
<accession>A0A1C7LM79</accession>
<evidence type="ECO:0000313" key="1">
    <source>
        <dbReference type="EMBL" id="OBZ65129.1"/>
    </source>
</evidence>
<gene>
    <name evidence="1" type="ORF">A0H81_14884</name>
</gene>
<dbReference type="STRING" id="5627.A0A1C7LM79"/>
<name>A0A1C7LM79_GRIFR</name>
<protein>
    <submittedName>
        <fullName evidence="1">Uncharacterized protein</fullName>
    </submittedName>
</protein>
<dbReference type="OrthoDB" id="2797511at2759"/>
<reference evidence="1 2" key="1">
    <citation type="submission" date="2016-03" db="EMBL/GenBank/DDBJ databases">
        <title>Whole genome sequencing of Grifola frondosa 9006-11.</title>
        <authorList>
            <person name="Min B."/>
            <person name="Park H."/>
            <person name="Kim J.-G."/>
            <person name="Cho H."/>
            <person name="Oh Y.-L."/>
            <person name="Kong W.-S."/>
            <person name="Choi I.-G."/>
        </authorList>
    </citation>
    <scope>NUCLEOTIDE SEQUENCE [LARGE SCALE GENOMIC DNA]</scope>
    <source>
        <strain evidence="1 2">9006-11</strain>
    </source>
</reference>
<proteinExistence type="predicted"/>
<dbReference type="Proteomes" id="UP000092993">
    <property type="component" value="Unassembled WGS sequence"/>
</dbReference>
<keyword evidence="2" id="KW-1185">Reference proteome</keyword>
<dbReference type="EMBL" id="LUGG01000054">
    <property type="protein sequence ID" value="OBZ65129.1"/>
    <property type="molecule type" value="Genomic_DNA"/>
</dbReference>
<sequence>MSTFEPESVVAILKSLQPGLQEQKKFEKTWKQNVEKRWKTWKKNRQTQSQYMLQLEWEANVVEYVSHVSKETAGLVVAGSL</sequence>
<evidence type="ECO:0000313" key="2">
    <source>
        <dbReference type="Proteomes" id="UP000092993"/>
    </source>
</evidence>
<comment type="caution">
    <text evidence="1">The sequence shown here is derived from an EMBL/GenBank/DDBJ whole genome shotgun (WGS) entry which is preliminary data.</text>
</comment>